<evidence type="ECO:0000313" key="2">
    <source>
        <dbReference type="EMBL" id="MBM7038118.1"/>
    </source>
</evidence>
<evidence type="ECO:0000313" key="3">
    <source>
        <dbReference type="Proteomes" id="UP000809621"/>
    </source>
</evidence>
<dbReference type="NCBIfam" id="NF003460">
    <property type="entry name" value="PRK05077.1"/>
    <property type="match status" value="1"/>
</dbReference>
<dbReference type="RefSeq" id="WP_205159597.1">
    <property type="nucleotide sequence ID" value="NZ_JAFEUM010000008.1"/>
</dbReference>
<protein>
    <submittedName>
        <fullName evidence="2">Esterase FrsA</fullName>
    </submittedName>
</protein>
<accession>A0ABS2HKU5</accession>
<dbReference type="Gene3D" id="3.40.50.1820">
    <property type="entry name" value="alpha/beta hydrolase"/>
    <property type="match status" value="1"/>
</dbReference>
<dbReference type="PANTHER" id="PTHR22946:SF4">
    <property type="entry name" value="ESTERASE FRSA"/>
    <property type="match status" value="1"/>
</dbReference>
<dbReference type="Pfam" id="PF06500">
    <property type="entry name" value="FrsA-like"/>
    <property type="match status" value="1"/>
</dbReference>
<proteinExistence type="predicted"/>
<dbReference type="InterPro" id="IPR050261">
    <property type="entry name" value="FrsA_esterase"/>
</dbReference>
<dbReference type="Proteomes" id="UP000809621">
    <property type="component" value="Unassembled WGS sequence"/>
</dbReference>
<reference evidence="2 3" key="1">
    <citation type="submission" date="2021-02" db="EMBL/GenBank/DDBJ databases">
        <authorList>
            <person name="Park J.-S."/>
        </authorList>
    </citation>
    <scope>NUCLEOTIDE SEQUENCE [LARGE SCALE GENOMIC DNA]</scope>
    <source>
        <strain evidence="2 3">188UL20-2</strain>
    </source>
</reference>
<evidence type="ECO:0000256" key="1">
    <source>
        <dbReference type="ARBA" id="ARBA00022801"/>
    </source>
</evidence>
<dbReference type="EMBL" id="JAFEUM010000008">
    <property type="protein sequence ID" value="MBM7038118.1"/>
    <property type="molecule type" value="Genomic_DNA"/>
</dbReference>
<name>A0ABS2HKU5_9VIBR</name>
<sequence>MTQDSSKNLSEKLFAKNLQAKETSILTPYLPSSLTQLEQKPQYPWYRNNRRLQWAWQGLDPIDQEQVLARITSSKHERSKDEWLDTVTGYRSGNWAYEWTQLGVEYQKKAAKLNGDEAAEWLFKASLSFSVAGYPHLKGDNLAIQAQLLASHAYMEAAEISSHWHKKIEVPYEGRTIQCHLHLPHTEKPLPVVLVSAGLDSLQTDLWRFYRDYLAPYNIGMLTVDMPSVGQNSHWELTQNTSVLHQEVLNYLPNLPWIDHFKVGLLGFRFGGNALVRLSFLEPKKIKACVAIGAPVHDVLSSPQKVASMSKMYLDVLASRLGKGAVDIGSLSSQMMAWSLKVQGILSSRRTTVPILAMSMEGDPVSPHSDNQLIATYSQYGKAQKISSKELFKGYAESLDLAAKWLQEELNR</sequence>
<keyword evidence="1" id="KW-0378">Hydrolase</keyword>
<organism evidence="2 3">
    <name type="scientific">Vibrio ulleungensis</name>
    <dbReference type="NCBI Taxonomy" id="2807619"/>
    <lineage>
        <taxon>Bacteria</taxon>
        <taxon>Pseudomonadati</taxon>
        <taxon>Pseudomonadota</taxon>
        <taxon>Gammaproteobacteria</taxon>
        <taxon>Vibrionales</taxon>
        <taxon>Vibrionaceae</taxon>
        <taxon>Vibrio</taxon>
    </lineage>
</organism>
<dbReference type="SUPFAM" id="SSF53474">
    <property type="entry name" value="alpha/beta-Hydrolases"/>
    <property type="match status" value="1"/>
</dbReference>
<gene>
    <name evidence="2" type="primary">frsA</name>
    <name evidence="2" type="ORF">JQC93_17130</name>
</gene>
<dbReference type="PANTHER" id="PTHR22946">
    <property type="entry name" value="DIENELACTONE HYDROLASE DOMAIN-CONTAINING PROTEIN-RELATED"/>
    <property type="match status" value="1"/>
</dbReference>
<keyword evidence="3" id="KW-1185">Reference proteome</keyword>
<comment type="caution">
    <text evidence="2">The sequence shown here is derived from an EMBL/GenBank/DDBJ whole genome shotgun (WGS) entry which is preliminary data.</text>
</comment>
<dbReference type="InterPro" id="IPR029058">
    <property type="entry name" value="AB_hydrolase_fold"/>
</dbReference>
<dbReference type="InterPro" id="IPR010520">
    <property type="entry name" value="FrsA-like"/>
</dbReference>